<organism evidence="2 3">
    <name type="scientific">Trichogramma brassicae</name>
    <dbReference type="NCBI Taxonomy" id="86971"/>
    <lineage>
        <taxon>Eukaryota</taxon>
        <taxon>Metazoa</taxon>
        <taxon>Ecdysozoa</taxon>
        <taxon>Arthropoda</taxon>
        <taxon>Hexapoda</taxon>
        <taxon>Insecta</taxon>
        <taxon>Pterygota</taxon>
        <taxon>Neoptera</taxon>
        <taxon>Endopterygota</taxon>
        <taxon>Hymenoptera</taxon>
        <taxon>Apocrita</taxon>
        <taxon>Proctotrupomorpha</taxon>
        <taxon>Chalcidoidea</taxon>
        <taxon>Trichogrammatidae</taxon>
        <taxon>Trichogramma</taxon>
    </lineage>
</organism>
<evidence type="ECO:0000313" key="2">
    <source>
        <dbReference type="EMBL" id="CAB0029241.1"/>
    </source>
</evidence>
<protein>
    <submittedName>
        <fullName evidence="2">Uncharacterized protein</fullName>
    </submittedName>
</protein>
<keyword evidence="3" id="KW-1185">Reference proteome</keyword>
<proteinExistence type="predicted"/>
<dbReference type="Proteomes" id="UP000479190">
    <property type="component" value="Unassembled WGS sequence"/>
</dbReference>
<feature type="compositionally biased region" description="Basic and acidic residues" evidence="1">
    <location>
        <begin position="1"/>
        <end position="13"/>
    </location>
</feature>
<evidence type="ECO:0000256" key="1">
    <source>
        <dbReference type="SAM" id="MobiDB-lite"/>
    </source>
</evidence>
<evidence type="ECO:0000313" key="3">
    <source>
        <dbReference type="Proteomes" id="UP000479190"/>
    </source>
</evidence>
<reference evidence="2 3" key="1">
    <citation type="submission" date="2020-02" db="EMBL/GenBank/DDBJ databases">
        <authorList>
            <person name="Ferguson B K."/>
        </authorList>
    </citation>
    <scope>NUCLEOTIDE SEQUENCE [LARGE SCALE GENOMIC DNA]</scope>
</reference>
<accession>A0A6H5HUM1</accession>
<feature type="region of interest" description="Disordered" evidence="1">
    <location>
        <begin position="1"/>
        <end position="21"/>
    </location>
</feature>
<sequence>MQTSEWRAERDAKTGGPCNRKRNRDFIMLQLNGRKRYKALYDPGAQVSLVGGPHIAKKLAKHLKGRATRSVSVTPCAPSLNKRWTH</sequence>
<dbReference type="AlphaFoldDB" id="A0A6H5HUM1"/>
<gene>
    <name evidence="2" type="ORF">TBRA_LOCUS1295</name>
</gene>
<dbReference type="EMBL" id="CADCXV010000283">
    <property type="protein sequence ID" value="CAB0029241.1"/>
    <property type="molecule type" value="Genomic_DNA"/>
</dbReference>
<name>A0A6H5HUM1_9HYME</name>